<keyword evidence="6" id="KW-1185">Reference proteome</keyword>
<evidence type="ECO:0000256" key="4">
    <source>
        <dbReference type="ARBA" id="ARBA00013078"/>
    </source>
</evidence>
<dbReference type="KEGG" id="rmai:MACH21_00220"/>
<comment type="catalytic activity">
    <reaction evidence="1">
        <text>2-phosphoglycolate + H2O = glycolate + phosphate</text>
        <dbReference type="Rhea" id="RHEA:14369"/>
        <dbReference type="ChEBI" id="CHEBI:15377"/>
        <dbReference type="ChEBI" id="CHEBI:29805"/>
        <dbReference type="ChEBI" id="CHEBI:43474"/>
        <dbReference type="ChEBI" id="CHEBI:58033"/>
        <dbReference type="EC" id="3.1.3.18"/>
    </reaction>
</comment>
<dbReference type="SFLD" id="SFLDG01129">
    <property type="entry name" value="C1.5:_HAD__Beta-PGM__Phosphata"/>
    <property type="match status" value="1"/>
</dbReference>
<evidence type="ECO:0000256" key="1">
    <source>
        <dbReference type="ARBA" id="ARBA00000830"/>
    </source>
</evidence>
<dbReference type="PANTHER" id="PTHR43434:SF1">
    <property type="entry name" value="PHOSPHOGLYCOLATE PHOSPHATASE"/>
    <property type="match status" value="1"/>
</dbReference>
<dbReference type="EC" id="3.1.3.18" evidence="4"/>
<dbReference type="InterPro" id="IPR036412">
    <property type="entry name" value="HAD-like_sf"/>
</dbReference>
<reference evidence="5 6" key="1">
    <citation type="submission" date="2023-01" db="EMBL/GenBank/DDBJ databases">
        <title>Complete genome sequence of Roseicyclus marinus strain Dej080120_10.</title>
        <authorList>
            <person name="Ueki S."/>
            <person name="Maruyama F."/>
        </authorList>
    </citation>
    <scope>NUCLEOTIDE SEQUENCE [LARGE SCALE GENOMIC DNA]</scope>
    <source>
        <strain evidence="5 6">Dej080120_10</strain>
    </source>
</reference>
<evidence type="ECO:0000313" key="5">
    <source>
        <dbReference type="EMBL" id="BDW83845.1"/>
    </source>
</evidence>
<dbReference type="SUPFAM" id="SSF56784">
    <property type="entry name" value="HAD-like"/>
    <property type="match status" value="1"/>
</dbReference>
<dbReference type="NCBIfam" id="TIGR01509">
    <property type="entry name" value="HAD-SF-IA-v3"/>
    <property type="match status" value="1"/>
</dbReference>
<name>A0AA48H9U1_9RHOB</name>
<dbReference type="GO" id="GO:0008967">
    <property type="term" value="F:phosphoglycolate phosphatase activity"/>
    <property type="evidence" value="ECO:0007669"/>
    <property type="project" value="UniProtKB-EC"/>
</dbReference>
<dbReference type="Gene3D" id="3.40.50.1000">
    <property type="entry name" value="HAD superfamily/HAD-like"/>
    <property type="match status" value="1"/>
</dbReference>
<evidence type="ECO:0000256" key="2">
    <source>
        <dbReference type="ARBA" id="ARBA00004818"/>
    </source>
</evidence>
<dbReference type="InterPro" id="IPR023198">
    <property type="entry name" value="PGP-like_dom2"/>
</dbReference>
<organism evidence="5 6">
    <name type="scientific">Roseicyclus marinus</name>
    <dbReference type="NCBI Taxonomy" id="2161673"/>
    <lineage>
        <taxon>Bacteria</taxon>
        <taxon>Pseudomonadati</taxon>
        <taxon>Pseudomonadota</taxon>
        <taxon>Alphaproteobacteria</taxon>
        <taxon>Rhodobacterales</taxon>
        <taxon>Roseobacteraceae</taxon>
        <taxon>Roseicyclus</taxon>
    </lineage>
</organism>
<dbReference type="EMBL" id="AP027266">
    <property type="protein sequence ID" value="BDW83845.1"/>
    <property type="molecule type" value="Genomic_DNA"/>
</dbReference>
<comment type="pathway">
    <text evidence="2">Organic acid metabolism; glycolate biosynthesis; glycolate from 2-phosphoglycolate: step 1/1.</text>
</comment>
<dbReference type="InterPro" id="IPR050155">
    <property type="entry name" value="HAD-like_hydrolase_sf"/>
</dbReference>
<dbReference type="Gene3D" id="1.10.150.240">
    <property type="entry name" value="Putative phosphatase, domain 2"/>
    <property type="match status" value="1"/>
</dbReference>
<evidence type="ECO:0000313" key="6">
    <source>
        <dbReference type="Proteomes" id="UP001337723"/>
    </source>
</evidence>
<dbReference type="InterPro" id="IPR023214">
    <property type="entry name" value="HAD_sf"/>
</dbReference>
<dbReference type="Proteomes" id="UP001337723">
    <property type="component" value="Chromosome"/>
</dbReference>
<keyword evidence="5" id="KW-0378">Hydrolase</keyword>
<dbReference type="AlphaFoldDB" id="A0AA48H9U1"/>
<comment type="similarity">
    <text evidence="3">Belongs to the HAD-like hydrolase superfamily. CbbY/CbbZ/Gph/YieH family.</text>
</comment>
<sequence length="220" mass="23074">MMRAVDLVIFDCDGVLVDSETVTNGILAENLSRHGLALSLSETMATFIGGSMVTVRDKARAMGADLPEDWIEAIYAEIYAALRRGVDVIAGIPALLDALDAAGIPYCVASNGSDEKMDITLGATGLAPRFAGRRYSAHALGVAKPDPELFLIGARAAGVPPERCLVVEDSATGALAARRAGMACLGYVPEGHPDRLSAEGATIIRHMEEVAPLLGLDQSR</sequence>
<dbReference type="SFLD" id="SFLDS00003">
    <property type="entry name" value="Haloacid_Dehalogenase"/>
    <property type="match status" value="1"/>
</dbReference>
<dbReference type="Pfam" id="PF00702">
    <property type="entry name" value="Hydrolase"/>
    <property type="match status" value="1"/>
</dbReference>
<dbReference type="RefSeq" id="WP_338273329.1">
    <property type="nucleotide sequence ID" value="NZ_AP027266.1"/>
</dbReference>
<dbReference type="PANTHER" id="PTHR43434">
    <property type="entry name" value="PHOSPHOGLYCOLATE PHOSPHATASE"/>
    <property type="match status" value="1"/>
</dbReference>
<protein>
    <recommendedName>
        <fullName evidence="4">phosphoglycolate phosphatase</fullName>
        <ecNumber evidence="4">3.1.3.18</ecNumber>
    </recommendedName>
</protein>
<proteinExistence type="inferred from homology"/>
<dbReference type="InterPro" id="IPR006439">
    <property type="entry name" value="HAD-SF_hydro_IA"/>
</dbReference>
<gene>
    <name evidence="5" type="ORF">MACH21_00220</name>
</gene>
<accession>A0AA48H9U1</accession>
<evidence type="ECO:0000256" key="3">
    <source>
        <dbReference type="ARBA" id="ARBA00006171"/>
    </source>
</evidence>
<dbReference type="GO" id="GO:0006281">
    <property type="term" value="P:DNA repair"/>
    <property type="evidence" value="ECO:0007669"/>
    <property type="project" value="TreeGrafter"/>
</dbReference>